<dbReference type="AlphaFoldDB" id="A0A0W0SUU3"/>
<evidence type="ECO:0000313" key="2">
    <source>
        <dbReference type="EMBL" id="KTC87044.1"/>
    </source>
</evidence>
<protein>
    <submittedName>
        <fullName evidence="2">Uncharacterized protein</fullName>
    </submittedName>
</protein>
<keyword evidence="3" id="KW-1185">Reference proteome</keyword>
<dbReference type="EMBL" id="LNXV01000003">
    <property type="protein sequence ID" value="KTC87044.1"/>
    <property type="molecule type" value="Genomic_DNA"/>
</dbReference>
<dbReference type="RefSeq" id="WP_058440380.1">
    <property type="nucleotide sequence ID" value="NZ_CAAAHU010000001.1"/>
</dbReference>
<dbReference type="OrthoDB" id="5649801at2"/>
<sequence length="1041" mass="119825">MPKNISKPISGGQYVYYYDFPTEVDVDFSPLLPEETYPTLTSEDDSYTIEANRFSEYVKKIKVECDDKMAWMMSTVPTTLGSLEDVISLKQLCDYFNTSDYWKQDGEWPQDVSDEQLRAFNIQVLRNWVFQKTVRHFYAQNPDALPSLKDYKLQLATNLEQFKQEILALDALHLMESNLDTYLLSLWDSFNSNKSADKFKVFNISAINEMIKENGLFPDDIQLGVHPDNFEYWQQMHRRAIDEIIVIINSSILDELKKKCAEHYSEIPFEQLYATHWPTSRRIDDNTLPLRSMSEVNEFMEKISLVGQQRSGMIEEKRKEWKGSPTGFEVALERTQSLLGSKQVNNDTFIQVLSEQLNKIAAEDKVTESLSLVNINPLQVVTKVLQEERVDDVATLAPVIVRDLQHVIEHMPDKSTLADHSKNVQALDQFVVNVRSACNREALIDLYDRLERSTNKAMAEKMISDWEVIGTDIRDSVRMMTETDKIRIIDYAQGKMTREQYDQEMSKLNVKLERGEVTAQEEVVIKMFPKLKQALTRLPKEYFEDFSLVLKRAFVHQQITHPEKFLQNPHEAAVFSALGLDPGKIKMNKELVQQKIKHVIQNAVLNGQAENEIPTLKELQHQIELMALKEKTIAAGGDPSLTPMIHTLTKAREELIAAATSLLEQEYEKCKKKLTETHESIPQHIDSSLKNSKRKVLSSLYRFIDKKIKENKDNLILLANQYDKVKEIISPLSEQASSKMEKMLLNDVQKDIEFFNQWGNPIQYENIQGFVGGEGEILGDGACQANTYRLITREMTSLGRNQALSNSQWETEVKISPQDRFNQALYQVDAREEKNNGLSQAVLKRLHLKKIQPLHKDMHFVDEPAFSSDAIYEVLAKAVSLQQKSKLKNYGIVKLSIGHHATKKDGTQDQTQETWGHAIYLRYDPKKKTAYFYDPNHGRSINFYTWKKLENDLDFKNMDPKEQDEAVLNYMLSCFSQMMVKDFDDINAISCYEMEMDFSVLDKLVSAGNTIIGGLNNFFKKQKGKESEQKPGALSAEPKFP</sequence>
<feature type="region of interest" description="Disordered" evidence="1">
    <location>
        <begin position="1022"/>
        <end position="1041"/>
    </location>
</feature>
<dbReference type="Proteomes" id="UP000054742">
    <property type="component" value="Unassembled WGS sequence"/>
</dbReference>
<gene>
    <name evidence="2" type="ORF">Lbru_0273</name>
</gene>
<dbReference type="PATRIC" id="fig|29422.6.peg.286"/>
<comment type="caution">
    <text evidence="2">The sequence shown here is derived from an EMBL/GenBank/DDBJ whole genome shotgun (WGS) entry which is preliminary data.</text>
</comment>
<proteinExistence type="predicted"/>
<evidence type="ECO:0000313" key="3">
    <source>
        <dbReference type="Proteomes" id="UP000054742"/>
    </source>
</evidence>
<evidence type="ECO:0000256" key="1">
    <source>
        <dbReference type="SAM" id="MobiDB-lite"/>
    </source>
</evidence>
<organism evidence="2 3">
    <name type="scientific">Legionella brunensis</name>
    <dbReference type="NCBI Taxonomy" id="29422"/>
    <lineage>
        <taxon>Bacteria</taxon>
        <taxon>Pseudomonadati</taxon>
        <taxon>Pseudomonadota</taxon>
        <taxon>Gammaproteobacteria</taxon>
        <taxon>Legionellales</taxon>
        <taxon>Legionellaceae</taxon>
        <taxon>Legionella</taxon>
    </lineage>
</organism>
<reference evidence="2 3" key="1">
    <citation type="submission" date="2015-11" db="EMBL/GenBank/DDBJ databases">
        <title>Genomic analysis of 38 Legionella species identifies large and diverse effector repertoires.</title>
        <authorList>
            <person name="Burstein D."/>
            <person name="Amaro F."/>
            <person name="Zusman T."/>
            <person name="Lifshitz Z."/>
            <person name="Cohen O."/>
            <person name="Gilbert J.A."/>
            <person name="Pupko T."/>
            <person name="Shuman H.A."/>
            <person name="Segal G."/>
        </authorList>
    </citation>
    <scope>NUCLEOTIDE SEQUENCE [LARGE SCALE GENOMIC DNA]</scope>
    <source>
        <strain evidence="2 3">ATCC 43878</strain>
    </source>
</reference>
<accession>A0A0W0SUU3</accession>
<name>A0A0W0SUU3_9GAMM</name>